<dbReference type="InterPro" id="IPR015655">
    <property type="entry name" value="PP2C"/>
</dbReference>
<sequence length="271" mass="31452">MFIRKLCNRVEDIFTERNDPLIWSIELERHFGRSYSYAYVRVRPRPQLEFSHIELGSRVTFVGIYDGHNDNILRKRIIDEEKISQAVDVMENQIIALSREDITQKFATVGSSCLIVLIYRDLLYVRNVGDEKCILGHKYGSTFVTDQVNDVDNLQDEPARFHFQRQHLEAHAFTADDSEVFVKGKLRNTYLKNDDCAVQAPDLVRFHIPRPMRRPYLIAEVQSPTQIGRLLSRPAKLVIIASNGLWDFLSNEEATIIIQTHPKEEIARILI</sequence>
<dbReference type="InterPro" id="IPR036457">
    <property type="entry name" value="PPM-type-like_dom_sf"/>
</dbReference>
<organism evidence="2 3">
    <name type="scientific">Arachis hypogaea</name>
    <name type="common">Peanut</name>
    <dbReference type="NCBI Taxonomy" id="3818"/>
    <lineage>
        <taxon>Eukaryota</taxon>
        <taxon>Viridiplantae</taxon>
        <taxon>Streptophyta</taxon>
        <taxon>Embryophyta</taxon>
        <taxon>Tracheophyta</taxon>
        <taxon>Spermatophyta</taxon>
        <taxon>Magnoliopsida</taxon>
        <taxon>eudicotyledons</taxon>
        <taxon>Gunneridae</taxon>
        <taxon>Pentapetalae</taxon>
        <taxon>rosids</taxon>
        <taxon>fabids</taxon>
        <taxon>Fabales</taxon>
        <taxon>Fabaceae</taxon>
        <taxon>Papilionoideae</taxon>
        <taxon>50 kb inversion clade</taxon>
        <taxon>dalbergioids sensu lato</taxon>
        <taxon>Dalbergieae</taxon>
        <taxon>Pterocarpus clade</taxon>
        <taxon>Arachis</taxon>
    </lineage>
</organism>
<evidence type="ECO:0000313" key="2">
    <source>
        <dbReference type="EMBL" id="RYR54332.1"/>
    </source>
</evidence>
<dbReference type="STRING" id="3818.A0A445CTT5"/>
<proteinExistence type="predicted"/>
<comment type="caution">
    <text evidence="2">The sequence shown here is derived from an EMBL/GenBank/DDBJ whole genome shotgun (WGS) entry which is preliminary data.</text>
</comment>
<dbReference type="PANTHER" id="PTHR47992">
    <property type="entry name" value="PROTEIN PHOSPHATASE"/>
    <property type="match status" value="1"/>
</dbReference>
<protein>
    <recommendedName>
        <fullName evidence="1">PPM-type phosphatase domain-containing protein</fullName>
    </recommendedName>
</protein>
<dbReference type="EMBL" id="SDMP01000006">
    <property type="protein sequence ID" value="RYR54332.1"/>
    <property type="molecule type" value="Genomic_DNA"/>
</dbReference>
<dbReference type="PROSITE" id="PS51746">
    <property type="entry name" value="PPM_2"/>
    <property type="match status" value="1"/>
</dbReference>
<evidence type="ECO:0000313" key="3">
    <source>
        <dbReference type="Proteomes" id="UP000289738"/>
    </source>
</evidence>
<dbReference type="GO" id="GO:0004722">
    <property type="term" value="F:protein serine/threonine phosphatase activity"/>
    <property type="evidence" value="ECO:0007669"/>
    <property type="project" value="InterPro"/>
</dbReference>
<name>A0A445CTT5_ARAHY</name>
<accession>A0A445CTT5</accession>
<feature type="domain" description="PPM-type phosphatase" evidence="1">
    <location>
        <begin position="34"/>
        <end position="271"/>
    </location>
</feature>
<dbReference type="InterPro" id="IPR001932">
    <property type="entry name" value="PPM-type_phosphatase-like_dom"/>
</dbReference>
<reference evidence="2 3" key="1">
    <citation type="submission" date="2019-01" db="EMBL/GenBank/DDBJ databases">
        <title>Sequencing of cultivated peanut Arachis hypogaea provides insights into genome evolution and oil improvement.</title>
        <authorList>
            <person name="Chen X."/>
        </authorList>
    </citation>
    <scope>NUCLEOTIDE SEQUENCE [LARGE SCALE GENOMIC DNA]</scope>
    <source>
        <strain evidence="3">cv. Fuhuasheng</strain>
        <tissue evidence="2">Leaves</tissue>
    </source>
</reference>
<dbReference type="SMART" id="SM00332">
    <property type="entry name" value="PP2Cc"/>
    <property type="match status" value="1"/>
</dbReference>
<evidence type="ECO:0000259" key="1">
    <source>
        <dbReference type="PROSITE" id="PS51746"/>
    </source>
</evidence>
<gene>
    <name evidence="2" type="ORF">Ahy_A06g029589</name>
</gene>
<dbReference type="SUPFAM" id="SSF81606">
    <property type="entry name" value="PP2C-like"/>
    <property type="match status" value="1"/>
</dbReference>
<keyword evidence="3" id="KW-1185">Reference proteome</keyword>
<dbReference type="Proteomes" id="UP000289738">
    <property type="component" value="Chromosome A06"/>
</dbReference>
<dbReference type="AlphaFoldDB" id="A0A445CTT5"/>
<dbReference type="Gene3D" id="3.60.40.10">
    <property type="entry name" value="PPM-type phosphatase domain"/>
    <property type="match status" value="1"/>
</dbReference>